<comment type="similarity">
    <text evidence="2">Belongs to the serine/threonine dehydratase family.</text>
</comment>
<dbReference type="GO" id="GO:0006565">
    <property type="term" value="P:L-serine catabolic process"/>
    <property type="evidence" value="ECO:0007669"/>
    <property type="project" value="TreeGrafter"/>
</dbReference>
<dbReference type="GO" id="GO:0009097">
    <property type="term" value="P:isoleucine biosynthetic process"/>
    <property type="evidence" value="ECO:0007669"/>
    <property type="project" value="TreeGrafter"/>
</dbReference>
<evidence type="ECO:0000256" key="4">
    <source>
        <dbReference type="ARBA" id="ARBA00022898"/>
    </source>
</evidence>
<dbReference type="GO" id="GO:0030170">
    <property type="term" value="F:pyridoxal phosphate binding"/>
    <property type="evidence" value="ECO:0007669"/>
    <property type="project" value="InterPro"/>
</dbReference>
<evidence type="ECO:0000256" key="5">
    <source>
        <dbReference type="ARBA" id="ARBA00023239"/>
    </source>
</evidence>
<evidence type="ECO:0000313" key="9">
    <source>
        <dbReference type="Proteomes" id="UP000077405"/>
    </source>
</evidence>
<dbReference type="EC" id="4.3.1.17" evidence="3"/>
<evidence type="ECO:0000256" key="1">
    <source>
        <dbReference type="ARBA" id="ARBA00001933"/>
    </source>
</evidence>
<protein>
    <recommendedName>
        <fullName evidence="3">L-serine ammonia-lyase</fullName>
        <ecNumber evidence="3">4.3.1.17</ecNumber>
    </recommendedName>
</protein>
<dbReference type="GO" id="GO:0006567">
    <property type="term" value="P:L-threonine catabolic process"/>
    <property type="evidence" value="ECO:0007669"/>
    <property type="project" value="TreeGrafter"/>
</dbReference>
<dbReference type="RefSeq" id="WP_108547494.1">
    <property type="nucleotide sequence ID" value="NZ_CP028903.1"/>
</dbReference>
<keyword evidence="4" id="KW-0663">Pyridoxal phosphate</keyword>
<evidence type="ECO:0000313" key="8">
    <source>
        <dbReference type="EMBL" id="AWB07198.1"/>
    </source>
</evidence>
<dbReference type="GO" id="GO:0004794">
    <property type="term" value="F:threonine deaminase activity"/>
    <property type="evidence" value="ECO:0007669"/>
    <property type="project" value="TreeGrafter"/>
</dbReference>
<dbReference type="Proteomes" id="UP000077405">
    <property type="component" value="Plasmid pYZ2"/>
</dbReference>
<geneLocation type="plasmid" evidence="8 9">
    <name>pYZ2</name>
</geneLocation>
<proteinExistence type="inferred from homology"/>
<dbReference type="PANTHER" id="PTHR48078:SF2">
    <property type="entry name" value="CATABOLIC L-SERINE_THREONINE DEHYDRATASE"/>
    <property type="match status" value="1"/>
</dbReference>
<dbReference type="Pfam" id="PF00291">
    <property type="entry name" value="PALP"/>
    <property type="match status" value="1"/>
</dbReference>
<reference evidence="8 9" key="1">
    <citation type="submission" date="2018-04" db="EMBL/GenBank/DDBJ databases">
        <title>Complete genome sequence of the nitrogen-fixing bacterium Azospirillum humicireducens type strain SgZ-5.</title>
        <authorList>
            <person name="Yu Z."/>
        </authorList>
    </citation>
    <scope>NUCLEOTIDE SEQUENCE [LARGE SCALE GENOMIC DNA]</scope>
    <source>
        <strain evidence="8 9">SgZ-5</strain>
        <plasmid evidence="8 9">pYZ2</plasmid>
    </source>
</reference>
<dbReference type="PROSITE" id="PS00165">
    <property type="entry name" value="DEHYDRATASE_SER_THR"/>
    <property type="match status" value="1"/>
</dbReference>
<dbReference type="PANTHER" id="PTHR48078">
    <property type="entry name" value="THREONINE DEHYDRATASE, MITOCHONDRIAL-RELATED"/>
    <property type="match status" value="1"/>
</dbReference>
<evidence type="ECO:0000259" key="7">
    <source>
        <dbReference type="Pfam" id="PF00291"/>
    </source>
</evidence>
<organism evidence="8 9">
    <name type="scientific">Azospirillum humicireducens</name>
    <dbReference type="NCBI Taxonomy" id="1226968"/>
    <lineage>
        <taxon>Bacteria</taxon>
        <taxon>Pseudomonadati</taxon>
        <taxon>Pseudomonadota</taxon>
        <taxon>Alphaproteobacteria</taxon>
        <taxon>Rhodospirillales</taxon>
        <taxon>Azospirillaceae</taxon>
        <taxon>Azospirillum</taxon>
    </lineage>
</organism>
<dbReference type="InterPro" id="IPR050147">
    <property type="entry name" value="Ser/Thr_Dehydratase"/>
</dbReference>
<evidence type="ECO:0000256" key="2">
    <source>
        <dbReference type="ARBA" id="ARBA00010869"/>
    </source>
</evidence>
<keyword evidence="5" id="KW-0456">Lyase</keyword>
<dbReference type="InterPro" id="IPR036052">
    <property type="entry name" value="TrpB-like_PALP_sf"/>
</dbReference>
<dbReference type="AlphaFoldDB" id="A0A2R4VRX0"/>
<feature type="domain" description="Tryptophan synthase beta chain-like PALP" evidence="7">
    <location>
        <begin position="4"/>
        <end position="289"/>
    </location>
</feature>
<dbReference type="SUPFAM" id="SSF53686">
    <property type="entry name" value="Tryptophan synthase beta subunit-like PLP-dependent enzymes"/>
    <property type="match status" value="1"/>
</dbReference>
<dbReference type="InterPro" id="IPR001926">
    <property type="entry name" value="TrpB-like_PALP"/>
</dbReference>
<keyword evidence="8" id="KW-0614">Plasmid</keyword>
<evidence type="ECO:0000256" key="3">
    <source>
        <dbReference type="ARBA" id="ARBA00012093"/>
    </source>
</evidence>
<dbReference type="Gene3D" id="3.40.50.1100">
    <property type="match status" value="2"/>
</dbReference>
<sequence length="316" mass="33187">MTIHWQTPLVESLSFSRRLGKDIHFKMEAAQPTGSFKARGVGHACTIHRDRGARRFISSSGGNAGLAVAHAGRKLGVPVVVVVPNTTSERAKTMIGLEMAEVVVHGSSWAEANERALSMLSPTDAFIHPFDDPLLWTGHATLVDELRAQGGKPDAIVLSVGGGGLLCGVAEGLDRNGWSDVPIVAVETQGADSFARAVAAGRPVTLPSIDSIATSLGAKTVSDRALEVARSHRIEPVVVSDAEAVDACLRLMDQHRVVVEPACGASLAALTRSQIISNSAGRIVVVVCGGVGASAEDLFRWRDGFATLPTTLLSHQ</sequence>
<dbReference type="InterPro" id="IPR000634">
    <property type="entry name" value="Ser/Thr_deHydtase_PyrdxlP-BS"/>
</dbReference>
<gene>
    <name evidence="8" type="ORF">A6A40_19220</name>
</gene>
<dbReference type="OrthoDB" id="9811476at2"/>
<comment type="cofactor">
    <cofactor evidence="1">
        <name>pyridoxal 5'-phosphate</name>
        <dbReference type="ChEBI" id="CHEBI:597326"/>
    </cofactor>
</comment>
<dbReference type="KEGG" id="ahu:A6A40_19220"/>
<comment type="catalytic activity">
    <reaction evidence="6">
        <text>L-serine = pyruvate + NH4(+)</text>
        <dbReference type="Rhea" id="RHEA:19169"/>
        <dbReference type="ChEBI" id="CHEBI:15361"/>
        <dbReference type="ChEBI" id="CHEBI:28938"/>
        <dbReference type="ChEBI" id="CHEBI:33384"/>
        <dbReference type="EC" id="4.3.1.17"/>
    </reaction>
</comment>
<evidence type="ECO:0000256" key="6">
    <source>
        <dbReference type="ARBA" id="ARBA00049406"/>
    </source>
</evidence>
<keyword evidence="9" id="KW-1185">Reference proteome</keyword>
<name>A0A2R4VRX0_9PROT</name>
<accession>A0A2R4VRX0</accession>
<dbReference type="EMBL" id="CP028903">
    <property type="protein sequence ID" value="AWB07198.1"/>
    <property type="molecule type" value="Genomic_DNA"/>
</dbReference>
<dbReference type="GO" id="GO:0003941">
    <property type="term" value="F:L-serine ammonia-lyase activity"/>
    <property type="evidence" value="ECO:0007669"/>
    <property type="project" value="UniProtKB-EC"/>
</dbReference>